<feature type="region of interest" description="Disordered" evidence="1">
    <location>
        <begin position="38"/>
        <end position="67"/>
    </location>
</feature>
<dbReference type="Proteomes" id="UP001180845">
    <property type="component" value="Unassembled WGS sequence"/>
</dbReference>
<dbReference type="PROSITE" id="PS51257">
    <property type="entry name" value="PROKAR_LIPOPROTEIN"/>
    <property type="match status" value="1"/>
</dbReference>
<organism evidence="4 5">
    <name type="scientific">Haloactinomyces albus</name>
    <dbReference type="NCBI Taxonomy" id="1352928"/>
    <lineage>
        <taxon>Bacteria</taxon>
        <taxon>Bacillati</taxon>
        <taxon>Actinomycetota</taxon>
        <taxon>Actinomycetes</taxon>
        <taxon>Actinopolysporales</taxon>
        <taxon>Actinopolysporaceae</taxon>
        <taxon>Haloactinomyces</taxon>
    </lineage>
</organism>
<dbReference type="GO" id="GO:0004177">
    <property type="term" value="F:aminopeptidase activity"/>
    <property type="evidence" value="ECO:0007669"/>
    <property type="project" value="UniProtKB-EC"/>
</dbReference>
<dbReference type="GO" id="GO:0006508">
    <property type="term" value="P:proteolysis"/>
    <property type="evidence" value="ECO:0007669"/>
    <property type="project" value="InterPro"/>
</dbReference>
<feature type="domain" description="Peptidase S33 tripeptidyl aminopeptidase-like C-terminal" evidence="3">
    <location>
        <begin position="424"/>
        <end position="523"/>
    </location>
</feature>
<dbReference type="PANTHER" id="PTHR43722">
    <property type="entry name" value="PROLINE IMINOPEPTIDASE"/>
    <property type="match status" value="1"/>
</dbReference>
<dbReference type="PANTHER" id="PTHR43722:SF1">
    <property type="entry name" value="PROLINE IMINOPEPTIDASE"/>
    <property type="match status" value="1"/>
</dbReference>
<name>A0AAE4CMT1_9ACTN</name>
<dbReference type="GO" id="GO:0005737">
    <property type="term" value="C:cytoplasm"/>
    <property type="evidence" value="ECO:0007669"/>
    <property type="project" value="InterPro"/>
</dbReference>
<feature type="compositionally biased region" description="Pro residues" evidence="1">
    <location>
        <begin position="53"/>
        <end position="65"/>
    </location>
</feature>
<feature type="signal peptide" evidence="2">
    <location>
        <begin position="1"/>
        <end position="28"/>
    </location>
</feature>
<dbReference type="Gene3D" id="3.40.50.1820">
    <property type="entry name" value="alpha/beta hydrolase"/>
    <property type="match status" value="1"/>
</dbReference>
<feature type="chain" id="PRO_5041925310" evidence="2">
    <location>
        <begin position="29"/>
        <end position="525"/>
    </location>
</feature>
<keyword evidence="2" id="KW-0732">Signal</keyword>
<gene>
    <name evidence="4" type="ORF">JOF55_003370</name>
</gene>
<evidence type="ECO:0000313" key="5">
    <source>
        <dbReference type="Proteomes" id="UP001180845"/>
    </source>
</evidence>
<reference evidence="4" key="1">
    <citation type="submission" date="2023-07" db="EMBL/GenBank/DDBJ databases">
        <title>Sequencing the genomes of 1000 actinobacteria strains.</title>
        <authorList>
            <person name="Klenk H.-P."/>
        </authorList>
    </citation>
    <scope>NUCLEOTIDE SEQUENCE</scope>
    <source>
        <strain evidence="4">DSM 45977</strain>
    </source>
</reference>
<dbReference type="AlphaFoldDB" id="A0AAE4CMT1"/>
<accession>A0AAE4CMT1</accession>
<proteinExistence type="predicted"/>
<evidence type="ECO:0000259" key="3">
    <source>
        <dbReference type="Pfam" id="PF08386"/>
    </source>
</evidence>
<dbReference type="RefSeq" id="WP_310275327.1">
    <property type="nucleotide sequence ID" value="NZ_JAVDXW010000001.1"/>
</dbReference>
<dbReference type="SUPFAM" id="SSF53474">
    <property type="entry name" value="alpha/beta-Hydrolases"/>
    <property type="match status" value="1"/>
</dbReference>
<dbReference type="Pfam" id="PF08386">
    <property type="entry name" value="Abhydrolase_4"/>
    <property type="match status" value="1"/>
</dbReference>
<protein>
    <submittedName>
        <fullName evidence="4">Pimeloyl-ACP methyl ester carboxylesterase</fullName>
    </submittedName>
</protein>
<sequence length="525" mass="55490">MPRTTHRTHRLGALLVPLALVLITACSAGPSERPAVAYRGSEQQVPPAAAAPKPAPVPPLGPPPRGSLNWRECTEQTRLDIGVPTLPEGMTFSCSRLLTDLSPPGSPGSGTARISLLGVGSGSVPLVVVNDIRGVPGTTFAARLALKLPPEMLATFRIIGVDRRGSGRSDPAECIPPAEREAIVGFDPQATDRTAVDRLLDSVRSASQECLLELEQRAQAYDTWRTAADLEELRIELGVPHLHAIGRGEGSRVLTTYAQRYPASVGRMALDGAPDPTLDAIGRAKKQARAAEKTFDAFADQCGTDGSCPLGPDPRKTVEDLIERTRAAPLPGADSPVTAGELVRAILLGLAAPERWGELVRALEAADRGDGTGIARMVSPLVHGDATHPPGLDSRIITRCNDTTLRVPPQRGTDIAAEWVDRFPLFGGTFAQRLIQCSLWPVPQRSLPTPDSPTLPPIPVVATATDPLTPALSSTRMADQLAAGITVNWQGTGHGALGRSRCVTTNISRFLVHGTLPAENTACPA</sequence>
<dbReference type="InterPro" id="IPR013595">
    <property type="entry name" value="Pept_S33_TAP-like_C"/>
</dbReference>
<keyword evidence="5" id="KW-1185">Reference proteome</keyword>
<evidence type="ECO:0000256" key="2">
    <source>
        <dbReference type="SAM" id="SignalP"/>
    </source>
</evidence>
<dbReference type="EMBL" id="JAVDXW010000001">
    <property type="protein sequence ID" value="MDR7303189.1"/>
    <property type="molecule type" value="Genomic_DNA"/>
</dbReference>
<evidence type="ECO:0000256" key="1">
    <source>
        <dbReference type="SAM" id="MobiDB-lite"/>
    </source>
</evidence>
<dbReference type="InterPro" id="IPR029058">
    <property type="entry name" value="AB_hydrolase_fold"/>
</dbReference>
<evidence type="ECO:0000313" key="4">
    <source>
        <dbReference type="EMBL" id="MDR7303189.1"/>
    </source>
</evidence>
<comment type="caution">
    <text evidence="4">The sequence shown here is derived from an EMBL/GenBank/DDBJ whole genome shotgun (WGS) entry which is preliminary data.</text>
</comment>
<dbReference type="InterPro" id="IPR005944">
    <property type="entry name" value="Pro_iminopeptidase"/>
</dbReference>